<keyword evidence="4" id="KW-1185">Reference proteome</keyword>
<evidence type="ECO:0000256" key="2">
    <source>
        <dbReference type="SAM" id="SignalP"/>
    </source>
</evidence>
<feature type="compositionally biased region" description="Pro residues" evidence="1">
    <location>
        <begin position="137"/>
        <end position="150"/>
    </location>
</feature>
<reference evidence="3 4" key="1">
    <citation type="submission" date="2018-03" db="EMBL/GenBank/DDBJ databases">
        <title>Aquarubrobacter algicola gen. nov., sp. nov., a novel actinobacterium isolated from shallow eutrophic lake during the end of cyanobacterial harmful algal blooms.</title>
        <authorList>
            <person name="Chun S.J."/>
        </authorList>
    </citation>
    <scope>NUCLEOTIDE SEQUENCE [LARGE SCALE GENOMIC DNA]</scope>
    <source>
        <strain evidence="3 4">Seoho-28</strain>
    </source>
</reference>
<accession>A0A2T4UKK6</accession>
<dbReference type="Proteomes" id="UP000240739">
    <property type="component" value="Unassembled WGS sequence"/>
</dbReference>
<feature type="signal peptide" evidence="2">
    <location>
        <begin position="1"/>
        <end position="30"/>
    </location>
</feature>
<feature type="region of interest" description="Disordered" evidence="1">
    <location>
        <begin position="135"/>
        <end position="156"/>
    </location>
</feature>
<feature type="chain" id="PRO_5015672622" evidence="2">
    <location>
        <begin position="31"/>
        <end position="947"/>
    </location>
</feature>
<comment type="caution">
    <text evidence="3">The sequence shown here is derived from an EMBL/GenBank/DDBJ whole genome shotgun (WGS) entry which is preliminary data.</text>
</comment>
<dbReference type="AlphaFoldDB" id="A0A2T4UKK6"/>
<proteinExistence type="predicted"/>
<dbReference type="EMBL" id="PYYB01000001">
    <property type="protein sequence ID" value="PTL59760.1"/>
    <property type="molecule type" value="Genomic_DNA"/>
</dbReference>
<evidence type="ECO:0000313" key="4">
    <source>
        <dbReference type="Proteomes" id="UP000240739"/>
    </source>
</evidence>
<name>A0A2T4UKK6_9ACTN</name>
<organism evidence="3 4">
    <name type="scientific">Paraconexibacter algicola</name>
    <dbReference type="NCBI Taxonomy" id="2133960"/>
    <lineage>
        <taxon>Bacteria</taxon>
        <taxon>Bacillati</taxon>
        <taxon>Actinomycetota</taxon>
        <taxon>Thermoleophilia</taxon>
        <taxon>Solirubrobacterales</taxon>
        <taxon>Paraconexibacteraceae</taxon>
        <taxon>Paraconexibacter</taxon>
    </lineage>
</organism>
<keyword evidence="2" id="KW-0732">Signal</keyword>
<protein>
    <submittedName>
        <fullName evidence="3">Uncharacterized protein</fullName>
    </submittedName>
</protein>
<gene>
    <name evidence="3" type="ORF">C7Y72_08900</name>
</gene>
<dbReference type="RefSeq" id="WP_107568404.1">
    <property type="nucleotide sequence ID" value="NZ_PYYB01000001.1"/>
</dbReference>
<evidence type="ECO:0000256" key="1">
    <source>
        <dbReference type="SAM" id="MobiDB-lite"/>
    </source>
</evidence>
<evidence type="ECO:0000313" key="3">
    <source>
        <dbReference type="EMBL" id="PTL59760.1"/>
    </source>
</evidence>
<sequence>MSVRPRLRAALLATLLAVTGSAIMAAPSHAAVEILSRGFAPDPAVEGGQATLTVDVTVGQAPYIVEFFCCDATNIDTPAQTKVLQETSPETQGLRGTHAFTFDVGAAGTPNRTVTVRVTDSTGAQQRQALAFQPPTRATPPVPVTPPEPAGPTRVENCPKTVEFTLVRLRTTGGSCWQEMRAGTDALTLGGVALEPRQRFFQTADRFVLNGIPFPAAPDGTTYVLGAPTQRAPGGTLGIDRSVEVKLGPVTVLRGQLLWKLPSGTSEGALPAITLPAGRLGGLPIGGQVQAIFRKRAGRFTTSFPISVTLPSIFRPSPGTTGAITGQTEISTDDARGVSVDGGRIEVANAAIGKVALKNLCFSYLSANVSRSFAACEPPSLNGAPAVQCTPPSQRQERFDGSVLIGLPTPSRADFAAYGGIAGGQFAYAGGFVDNARIPLVQGITLERVGFGLCLRPDVVVRGDAGLGFANGLVRGDVSVTYAEQGRTFFVEAAGFLRVADIPVGNGRVRVNSNGVVDFDVNASVLLAGGFVQINGGVSGFVQPRPFLFNLDGRVALCLNLGIFGSPCVAQASATVSSLGIGGCGEFKFIGAFSGFFFYQTPRNGKRFDFGAGCGFQSRVRIARPRQIGPQELTFPVPPDNDQYVLHVQGVGKPPKILVTSPTGRTFQSGPDAQTTDNATFLIVENPEAPETSVFFSKDAVAGGWKVRALEGSQLAGAEFQAEEKRPTVVAGTIRATRDGQRELDLRYRLREGDTVTLDVVGKDFQQPIASGLRGRPCTGGRRAPGSTTAESRCRTLRFRPAFGYEGRRIVRAIVLDAQGAEQDRFDVTSYMAPAPATPRRTPALRLVRRGSDVFAVWGRTGGNTTRYAAYATLGDGRRLGHTAPADCLAWRIGRVRRDVPVTLRIQSGRQDIRFGRTASVTLRAGASYAGPRALRSARLPRACASI</sequence>